<dbReference type="AlphaFoldDB" id="A0A0C2C4A6"/>
<dbReference type="InterPro" id="IPR035940">
    <property type="entry name" value="CAP_sf"/>
</dbReference>
<dbReference type="Proteomes" id="UP000054047">
    <property type="component" value="Unassembled WGS sequence"/>
</dbReference>
<dbReference type="SUPFAM" id="SSF55797">
    <property type="entry name" value="PR-1-like"/>
    <property type="match status" value="1"/>
</dbReference>
<keyword evidence="2" id="KW-1185">Reference proteome</keyword>
<dbReference type="Gene3D" id="3.40.33.10">
    <property type="entry name" value="CAP"/>
    <property type="match status" value="1"/>
</dbReference>
<gene>
    <name evidence="1" type="ORF">ANCDUO_25487</name>
</gene>
<protein>
    <recommendedName>
        <fullName evidence="3">SCP domain-containing protein</fullName>
    </recommendedName>
</protein>
<evidence type="ECO:0000313" key="1">
    <source>
        <dbReference type="EMBL" id="KIH44487.1"/>
    </source>
</evidence>
<evidence type="ECO:0008006" key="3">
    <source>
        <dbReference type="Google" id="ProtNLM"/>
    </source>
</evidence>
<dbReference type="EMBL" id="KN777404">
    <property type="protein sequence ID" value="KIH44487.1"/>
    <property type="molecule type" value="Genomic_DNA"/>
</dbReference>
<name>A0A0C2C4A6_9BILA</name>
<organism evidence="1 2">
    <name type="scientific">Ancylostoma duodenale</name>
    <dbReference type="NCBI Taxonomy" id="51022"/>
    <lineage>
        <taxon>Eukaryota</taxon>
        <taxon>Metazoa</taxon>
        <taxon>Ecdysozoa</taxon>
        <taxon>Nematoda</taxon>
        <taxon>Chromadorea</taxon>
        <taxon>Rhabditida</taxon>
        <taxon>Rhabditina</taxon>
        <taxon>Rhabditomorpha</taxon>
        <taxon>Strongyloidea</taxon>
        <taxon>Ancylostomatidae</taxon>
        <taxon>Ancylostomatinae</taxon>
        <taxon>Ancylostoma</taxon>
    </lineage>
</organism>
<dbReference type="OrthoDB" id="5853246at2759"/>
<feature type="non-terminal residue" evidence="1">
    <location>
        <position position="1"/>
    </location>
</feature>
<proteinExistence type="predicted"/>
<reference evidence="1 2" key="1">
    <citation type="submission" date="2013-12" db="EMBL/GenBank/DDBJ databases">
        <title>Draft genome of the parsitic nematode Ancylostoma duodenale.</title>
        <authorList>
            <person name="Mitreva M."/>
        </authorList>
    </citation>
    <scope>NUCLEOTIDE SEQUENCE [LARGE SCALE GENOMIC DNA]</scope>
    <source>
        <strain evidence="1 2">Zhejiang</strain>
    </source>
</reference>
<accession>A0A0C2C4A6</accession>
<evidence type="ECO:0000313" key="2">
    <source>
        <dbReference type="Proteomes" id="UP000054047"/>
    </source>
</evidence>
<sequence length="94" mass="9779">AIETWAKQVSNVGVGKDNIYTAGTGVDYYANLAFEGTAQLGCAVEVCVPRGSSVVVCEYDGVPQDGNVIYTIGRTCSGCAAQGKKCEQLHGLCV</sequence>